<comment type="similarity">
    <text evidence="1">Belongs to the NusB family.</text>
</comment>
<feature type="domain" description="NusB/RsmB/TIM44" evidence="6">
    <location>
        <begin position="28"/>
        <end position="113"/>
    </location>
</feature>
<evidence type="ECO:0000256" key="2">
    <source>
        <dbReference type="ARBA" id="ARBA00022814"/>
    </source>
</evidence>
<dbReference type="GO" id="GO:0031564">
    <property type="term" value="P:transcription antitermination"/>
    <property type="evidence" value="ECO:0007669"/>
    <property type="project" value="UniProtKB-KW"/>
</dbReference>
<dbReference type="InterPro" id="IPR006027">
    <property type="entry name" value="NusB_RsmB_TIM44"/>
</dbReference>
<dbReference type="PANTHER" id="PTHR11078">
    <property type="entry name" value="N UTILIZATION SUBSTANCE PROTEIN B-RELATED"/>
    <property type="match status" value="1"/>
</dbReference>
<accession>A0A2M7QCC6</accession>
<dbReference type="NCBIfam" id="TIGR01951">
    <property type="entry name" value="nusB"/>
    <property type="match status" value="1"/>
</dbReference>
<dbReference type="InterPro" id="IPR035926">
    <property type="entry name" value="NusB-like_sf"/>
</dbReference>
<evidence type="ECO:0000256" key="1">
    <source>
        <dbReference type="ARBA" id="ARBA00005952"/>
    </source>
</evidence>
<evidence type="ECO:0000313" key="7">
    <source>
        <dbReference type="EMBL" id="PIY68587.1"/>
    </source>
</evidence>
<keyword evidence="5" id="KW-0804">Transcription</keyword>
<dbReference type="Gene3D" id="1.10.940.10">
    <property type="entry name" value="NusB-like"/>
    <property type="match status" value="1"/>
</dbReference>
<dbReference type="GO" id="GO:0006353">
    <property type="term" value="P:DNA-templated transcription termination"/>
    <property type="evidence" value="ECO:0007669"/>
    <property type="project" value="InterPro"/>
</dbReference>
<protein>
    <submittedName>
        <fullName evidence="7">Transcription antitermination factor NusB</fullName>
    </submittedName>
</protein>
<reference evidence="8" key="1">
    <citation type="submission" date="2017-09" db="EMBL/GenBank/DDBJ databases">
        <title>Depth-based differentiation of microbial function through sediment-hosted aquifers and enrichment of novel symbionts in the deep terrestrial subsurface.</title>
        <authorList>
            <person name="Probst A.J."/>
            <person name="Ladd B."/>
            <person name="Jarett J.K."/>
            <person name="Geller-Mcgrath D.E."/>
            <person name="Sieber C.M.K."/>
            <person name="Emerson J.B."/>
            <person name="Anantharaman K."/>
            <person name="Thomas B.C."/>
            <person name="Malmstrom R."/>
            <person name="Stieglmeier M."/>
            <person name="Klingl A."/>
            <person name="Woyke T."/>
            <person name="Ryan C.M."/>
            <person name="Banfield J.F."/>
        </authorList>
    </citation>
    <scope>NUCLEOTIDE SEQUENCE [LARGE SCALE GENOMIC DNA]</scope>
</reference>
<name>A0A2M7QCC6_9BACT</name>
<dbReference type="Proteomes" id="UP000230108">
    <property type="component" value="Unassembled WGS sequence"/>
</dbReference>
<proteinExistence type="inferred from homology"/>
<evidence type="ECO:0000256" key="5">
    <source>
        <dbReference type="ARBA" id="ARBA00023163"/>
    </source>
</evidence>
<evidence type="ECO:0000259" key="6">
    <source>
        <dbReference type="Pfam" id="PF01029"/>
    </source>
</evidence>
<keyword evidence="4" id="KW-0805">Transcription regulation</keyword>
<evidence type="ECO:0000256" key="4">
    <source>
        <dbReference type="ARBA" id="ARBA00023015"/>
    </source>
</evidence>
<comment type="caution">
    <text evidence="7">The sequence shown here is derived from an EMBL/GenBank/DDBJ whole genome shotgun (WGS) entry which is preliminary data.</text>
</comment>
<dbReference type="EMBL" id="PFLF01000109">
    <property type="protein sequence ID" value="PIY68587.1"/>
    <property type="molecule type" value="Genomic_DNA"/>
</dbReference>
<evidence type="ECO:0000313" key="8">
    <source>
        <dbReference type="Proteomes" id="UP000230108"/>
    </source>
</evidence>
<dbReference type="InterPro" id="IPR011605">
    <property type="entry name" value="NusB_fam"/>
</dbReference>
<keyword evidence="3" id="KW-0694">RNA-binding</keyword>
<gene>
    <name evidence="7" type="primary">nusB</name>
    <name evidence="7" type="ORF">COY90_05105</name>
</gene>
<dbReference type="GO" id="GO:0005829">
    <property type="term" value="C:cytosol"/>
    <property type="evidence" value="ECO:0007669"/>
    <property type="project" value="TreeGrafter"/>
</dbReference>
<organism evidence="7 8">
    <name type="scientific">Candidatus Roizmanbacteria bacterium CG_4_10_14_0_8_um_filter_39_9</name>
    <dbReference type="NCBI Taxonomy" id="1974829"/>
    <lineage>
        <taxon>Bacteria</taxon>
        <taxon>Candidatus Roizmaniibacteriota</taxon>
    </lineage>
</organism>
<dbReference type="GO" id="GO:0003723">
    <property type="term" value="F:RNA binding"/>
    <property type="evidence" value="ECO:0007669"/>
    <property type="project" value="UniProtKB-KW"/>
</dbReference>
<sequence>MDKRHTVRVEIVQNLFAYTYQQDHRILPFKQGQTAEIIRRIPEIDKIITTHAIKFPIDKISRIDLSILRLAIYELMLHKKEPAKVVINEAIELAKDLGGEKSYSFINGVLGALIAKI</sequence>
<evidence type="ECO:0000256" key="3">
    <source>
        <dbReference type="ARBA" id="ARBA00022884"/>
    </source>
</evidence>
<dbReference type="AlphaFoldDB" id="A0A2M7QCC6"/>
<keyword evidence="2" id="KW-0889">Transcription antitermination</keyword>
<dbReference type="Pfam" id="PF01029">
    <property type="entry name" value="NusB"/>
    <property type="match status" value="1"/>
</dbReference>
<dbReference type="SUPFAM" id="SSF48013">
    <property type="entry name" value="NusB-like"/>
    <property type="match status" value="1"/>
</dbReference>
<dbReference type="PANTHER" id="PTHR11078:SF3">
    <property type="entry name" value="ANTITERMINATION NUSB DOMAIN-CONTAINING PROTEIN"/>
    <property type="match status" value="1"/>
</dbReference>